<feature type="transmembrane region" description="Helical" evidence="7">
    <location>
        <begin position="113"/>
        <end position="131"/>
    </location>
</feature>
<feature type="transmembrane region" description="Helical" evidence="7">
    <location>
        <begin position="78"/>
        <end position="101"/>
    </location>
</feature>
<evidence type="ECO:0000256" key="6">
    <source>
        <dbReference type="ARBA" id="ARBA00023136"/>
    </source>
</evidence>
<evidence type="ECO:0000256" key="4">
    <source>
        <dbReference type="ARBA" id="ARBA00022692"/>
    </source>
</evidence>
<dbReference type="PANTHER" id="PTHR16024:SF6">
    <property type="entry name" value="XK-RELATED PROTEIN"/>
    <property type="match status" value="1"/>
</dbReference>
<keyword evidence="10" id="KW-1185">Reference proteome</keyword>
<dbReference type="AlphaFoldDB" id="A0AAD9KXZ2"/>
<dbReference type="EMBL" id="JAODUO010000489">
    <property type="protein sequence ID" value="KAK2179466.1"/>
    <property type="molecule type" value="Genomic_DNA"/>
</dbReference>
<reference evidence="9" key="1">
    <citation type="journal article" date="2023" name="Mol. Biol. Evol.">
        <title>Third-Generation Sequencing Reveals the Adaptive Role of the Epigenome in Three Deep-Sea Polychaetes.</title>
        <authorList>
            <person name="Perez M."/>
            <person name="Aroh O."/>
            <person name="Sun Y."/>
            <person name="Lan Y."/>
            <person name="Juniper S.K."/>
            <person name="Young C.R."/>
            <person name="Angers B."/>
            <person name="Qian P.Y."/>
        </authorList>
    </citation>
    <scope>NUCLEOTIDE SEQUENCE</scope>
    <source>
        <strain evidence="9">R07B-5</strain>
    </source>
</reference>
<keyword evidence="6 7" id="KW-0472">Membrane</keyword>
<evidence type="ECO:0000313" key="9">
    <source>
        <dbReference type="EMBL" id="KAK2179466.1"/>
    </source>
</evidence>
<evidence type="ECO:0000256" key="2">
    <source>
        <dbReference type="ARBA" id="ARBA00008789"/>
    </source>
</evidence>
<feature type="transmembrane region" description="Helical" evidence="7">
    <location>
        <begin position="49"/>
        <end position="71"/>
    </location>
</feature>
<evidence type="ECO:0000256" key="8">
    <source>
        <dbReference type="SAM" id="MobiDB-lite"/>
    </source>
</evidence>
<gene>
    <name evidence="9" type="ORF">NP493_490g02005</name>
</gene>
<dbReference type="Proteomes" id="UP001209878">
    <property type="component" value="Unassembled WGS sequence"/>
</dbReference>
<evidence type="ECO:0000313" key="10">
    <source>
        <dbReference type="Proteomes" id="UP001209878"/>
    </source>
</evidence>
<feature type="transmembrane region" description="Helical" evidence="7">
    <location>
        <begin position="257"/>
        <end position="277"/>
    </location>
</feature>
<feature type="transmembrane region" description="Helical" evidence="7">
    <location>
        <begin position="351"/>
        <end position="375"/>
    </location>
</feature>
<feature type="transmembrane region" description="Helical" evidence="7">
    <location>
        <begin position="191"/>
        <end position="211"/>
    </location>
</feature>
<evidence type="ECO:0000256" key="5">
    <source>
        <dbReference type="ARBA" id="ARBA00022989"/>
    </source>
</evidence>
<feature type="transmembrane region" description="Helical" evidence="7">
    <location>
        <begin position="313"/>
        <end position="331"/>
    </location>
</feature>
<keyword evidence="4 7" id="KW-0812">Transmembrane</keyword>
<feature type="region of interest" description="Disordered" evidence="8">
    <location>
        <begin position="453"/>
        <end position="506"/>
    </location>
</feature>
<name>A0AAD9KXZ2_RIDPI</name>
<dbReference type="InterPro" id="IPR018629">
    <property type="entry name" value="XK-rel"/>
</dbReference>
<dbReference type="GO" id="GO:0005886">
    <property type="term" value="C:plasma membrane"/>
    <property type="evidence" value="ECO:0007669"/>
    <property type="project" value="UniProtKB-SubCell"/>
</dbReference>
<comment type="similarity">
    <text evidence="2 7">Belongs to the XK family.</text>
</comment>
<evidence type="ECO:0000256" key="1">
    <source>
        <dbReference type="ARBA" id="ARBA00004651"/>
    </source>
</evidence>
<evidence type="ECO:0000256" key="3">
    <source>
        <dbReference type="ARBA" id="ARBA00022475"/>
    </source>
</evidence>
<sequence>MAFHGSSTIVIAPAREYQSTPVPPDAKKRPRLETFEVVEGTRQCCVTSWFLVVTVVLILDIISDVMLIAYFGVRQHMVYVGIGLLFFVLASFAIGTIYVVQAPPDSEKVRSRGMVAGCWLCNVPLQLGVIFQRFVYISRRCDNCCGRERRAKPSQTEWVLAKLKLVHSLVQSAPMLVINLLHMLAHGDVHAIQYVAAGVSFASLVVGVTSYENCRRAHVRKLHVTAGQSVSVLLYKALLAAARVAALTHFTYYYGPWLLALLVPHFVLVLLCFTVIYSRVWKVTYAKIAAHSLYCTFDYFPVHNEYRPEGEVVVFYALVIIENLLMVTAPYRQRPTEPVDLRAHGPGTPYYNAIVSLVCVASACGLLVMALYYFLFHRSSSTIRHTHCHWLERRLCPCLKDNKEPYTEPRLPEQQNLNMEENAPVACEYSGDFGGSGPPSYATYPHGAGSSIGRLSELPSPAKSGYDSEMSHDSLAPGRPIMPSGEDDVFVDGPSTGKRQLRGVVV</sequence>
<keyword evidence="5 7" id="KW-1133">Transmembrane helix</keyword>
<protein>
    <recommendedName>
        <fullName evidence="7">XK-related protein</fullName>
    </recommendedName>
</protein>
<feature type="transmembrane region" description="Helical" evidence="7">
    <location>
        <begin position="232"/>
        <end position="251"/>
    </location>
</feature>
<keyword evidence="3" id="KW-1003">Cell membrane</keyword>
<comment type="caution">
    <text evidence="9">The sequence shown here is derived from an EMBL/GenBank/DDBJ whole genome shotgun (WGS) entry which is preliminary data.</text>
</comment>
<evidence type="ECO:0000256" key="7">
    <source>
        <dbReference type="RuleBase" id="RU910716"/>
    </source>
</evidence>
<dbReference type="Pfam" id="PF09815">
    <property type="entry name" value="XK-related"/>
    <property type="match status" value="1"/>
</dbReference>
<accession>A0AAD9KXZ2</accession>
<proteinExistence type="inferred from homology"/>
<dbReference type="InterPro" id="IPR050895">
    <property type="entry name" value="XK-related_scramblase"/>
</dbReference>
<dbReference type="PANTHER" id="PTHR16024">
    <property type="entry name" value="XK-RELATED PROTEIN"/>
    <property type="match status" value="1"/>
</dbReference>
<feature type="transmembrane region" description="Helical" evidence="7">
    <location>
        <begin position="165"/>
        <end position="185"/>
    </location>
</feature>
<comment type="subcellular location">
    <subcellularLocation>
        <location evidence="1">Cell membrane</location>
        <topology evidence="1">Multi-pass membrane protein</topology>
    </subcellularLocation>
    <subcellularLocation>
        <location evidence="7">Membrane</location>
        <topology evidence="7">Multi-pass membrane protein</topology>
    </subcellularLocation>
</comment>
<organism evidence="9 10">
    <name type="scientific">Ridgeia piscesae</name>
    <name type="common">Tubeworm</name>
    <dbReference type="NCBI Taxonomy" id="27915"/>
    <lineage>
        <taxon>Eukaryota</taxon>
        <taxon>Metazoa</taxon>
        <taxon>Spiralia</taxon>
        <taxon>Lophotrochozoa</taxon>
        <taxon>Annelida</taxon>
        <taxon>Polychaeta</taxon>
        <taxon>Sedentaria</taxon>
        <taxon>Canalipalpata</taxon>
        <taxon>Sabellida</taxon>
        <taxon>Siboglinidae</taxon>
        <taxon>Ridgeia</taxon>
    </lineage>
</organism>